<dbReference type="EMBL" id="CAJOBC010087307">
    <property type="protein sequence ID" value="CAF4355134.1"/>
    <property type="molecule type" value="Genomic_DNA"/>
</dbReference>
<evidence type="ECO:0000313" key="2">
    <source>
        <dbReference type="EMBL" id="CAF4355134.1"/>
    </source>
</evidence>
<reference evidence="1" key="1">
    <citation type="submission" date="2021-02" db="EMBL/GenBank/DDBJ databases">
        <authorList>
            <person name="Nowell W R."/>
        </authorList>
    </citation>
    <scope>NUCLEOTIDE SEQUENCE</scope>
</reference>
<evidence type="ECO:0000313" key="3">
    <source>
        <dbReference type="Proteomes" id="UP000663829"/>
    </source>
</evidence>
<dbReference type="Proteomes" id="UP000663829">
    <property type="component" value="Unassembled WGS sequence"/>
</dbReference>
<dbReference type="AlphaFoldDB" id="A0A815STE8"/>
<dbReference type="OrthoDB" id="9982313at2759"/>
<dbReference type="Proteomes" id="UP000681722">
    <property type="component" value="Unassembled WGS sequence"/>
</dbReference>
<dbReference type="EMBL" id="CAJNOQ010021813">
    <property type="protein sequence ID" value="CAF1492225.1"/>
    <property type="molecule type" value="Genomic_DNA"/>
</dbReference>
<evidence type="ECO:0000313" key="1">
    <source>
        <dbReference type="EMBL" id="CAF1492225.1"/>
    </source>
</evidence>
<protein>
    <submittedName>
        <fullName evidence="1">Uncharacterized protein</fullName>
    </submittedName>
</protein>
<sequence>MLDLGVCLCYFGGIKNLVMPIQNVQVSELCCGGESEVVVVKFSCSKWDESILRTSKSAGMTIEPSLPVLSLDDYLTKMLPVWLLIVVFVSIHGQQSSPWIGTFKTDNRCNQQQCCCLNGNVKISEQDANHLKLSAPLAGQCGSEKEIEMQVVKPTGYTTIIYLGGQPFAIKLTADSKMIILDNGVHPECSGKAVRNSVSGMTTSTNYYYLYCIMITSIALLIRQS</sequence>
<accession>A0A815STE8</accession>
<keyword evidence="3" id="KW-1185">Reference proteome</keyword>
<name>A0A815STE8_9BILA</name>
<proteinExistence type="predicted"/>
<organism evidence="1 3">
    <name type="scientific">Didymodactylos carnosus</name>
    <dbReference type="NCBI Taxonomy" id="1234261"/>
    <lineage>
        <taxon>Eukaryota</taxon>
        <taxon>Metazoa</taxon>
        <taxon>Spiralia</taxon>
        <taxon>Gnathifera</taxon>
        <taxon>Rotifera</taxon>
        <taxon>Eurotatoria</taxon>
        <taxon>Bdelloidea</taxon>
        <taxon>Philodinida</taxon>
        <taxon>Philodinidae</taxon>
        <taxon>Didymodactylos</taxon>
    </lineage>
</organism>
<comment type="caution">
    <text evidence="1">The sequence shown here is derived from an EMBL/GenBank/DDBJ whole genome shotgun (WGS) entry which is preliminary data.</text>
</comment>
<gene>
    <name evidence="1" type="ORF">GPM918_LOCUS36308</name>
    <name evidence="2" type="ORF">SRO942_LOCUS37039</name>
</gene>